<feature type="transmembrane region" description="Helical" evidence="5">
    <location>
        <begin position="158"/>
        <end position="176"/>
    </location>
</feature>
<feature type="transmembrane region" description="Helical" evidence="5">
    <location>
        <begin position="183"/>
        <end position="200"/>
    </location>
</feature>
<sequence length="734" mass="79802">MNIIPTVLLGISLILAVVIGPQMRSWTWGPALFVLGLAILSALPAVWKKQERLSLPGLLGFGIMMVAWFTWRAFASPVHEFAIADLMLLGGAAGSFIVTRTISNSVMAERILVWTIAGLLLASVGIIIKQVGDPSYNPVFPTRSTDLPAGFFRHYNDGANFLVGSSLVLAGAALFGRQGAITKSIWGLIALAGLFAVYWTRSRGGILAAGLGAGSFVGMALIVGKRRNSSWFIPIALSFPVILLALGYFAYRGLSDAQEKRFSSKVEAVVDNPIRLYLLSTAVTCISEHPIQGGGSRSFSWECFRAWDHEAYGYSDRRPEQVHNEIMQAATDYGLVGVLLLIGFIGTILVGAILRCLFSDLSSVYPVSTEALWVGGFAGFSGMFVQSCFSFVFHLLPGAMLLGICLARASHLPPADIKKSAAISKSIITVLSLGIAAFLIPISWKATQVLTVMWPTFTAPPDSVPADQKLKALKEAATIQPEAVFYREMGMLHQSEMEKSPGSAASRESLTEALADYTKAENLHPFDPLTTVNRANLLSFKGDDHAAEDEFKRAAFLQGGMESSFRSYYYYAQHLIQKAERQLSNGNPDAAFASASDASQQVSMVAKEMGWFMRHYEGMKIKLDALLAQGSSSEAANRPQDALSYYKAAAEIPIPSDAKWKAGVLLMNEGKTAYSKRNPEIALRDYLEALNYLKAAPIPNKVPRDLKGEYVSYLNRSIEFLRGAKIEPAKADAK</sequence>
<dbReference type="Gene3D" id="1.25.40.10">
    <property type="entry name" value="Tetratricopeptide repeat domain"/>
    <property type="match status" value="1"/>
</dbReference>
<feature type="transmembrane region" description="Helical" evidence="5">
    <location>
        <begin position="231"/>
        <end position="251"/>
    </location>
</feature>
<dbReference type="InterPro" id="IPR051533">
    <property type="entry name" value="WaaL-like"/>
</dbReference>
<evidence type="ECO:0000259" key="6">
    <source>
        <dbReference type="Pfam" id="PF04932"/>
    </source>
</evidence>
<evidence type="ECO:0000256" key="5">
    <source>
        <dbReference type="SAM" id="Phobius"/>
    </source>
</evidence>
<feature type="transmembrane region" description="Helical" evidence="5">
    <location>
        <begin position="206"/>
        <end position="224"/>
    </location>
</feature>
<evidence type="ECO:0000256" key="1">
    <source>
        <dbReference type="ARBA" id="ARBA00004141"/>
    </source>
</evidence>
<dbReference type="PANTHER" id="PTHR37422:SF23">
    <property type="entry name" value="TEICHURONIC ACID BIOSYNTHESIS PROTEIN TUAE"/>
    <property type="match status" value="1"/>
</dbReference>
<comment type="subcellular location">
    <subcellularLocation>
        <location evidence="1">Membrane</location>
        <topology evidence="1">Multi-pass membrane protein</topology>
    </subcellularLocation>
</comment>
<evidence type="ECO:0000256" key="4">
    <source>
        <dbReference type="ARBA" id="ARBA00023136"/>
    </source>
</evidence>
<accession>A0A934S3H4</accession>
<feature type="transmembrane region" description="Helical" evidence="5">
    <location>
        <begin position="364"/>
        <end position="385"/>
    </location>
</feature>
<dbReference type="EMBL" id="JAENIJ010000011">
    <property type="protein sequence ID" value="MBK1882490.1"/>
    <property type="molecule type" value="Genomic_DNA"/>
</dbReference>
<name>A0A934S3H4_9BACT</name>
<keyword evidence="8" id="KW-1185">Reference proteome</keyword>
<dbReference type="InterPro" id="IPR007016">
    <property type="entry name" value="O-antigen_ligase-rel_domated"/>
</dbReference>
<feature type="transmembrane region" description="Helical" evidence="5">
    <location>
        <begin position="26"/>
        <end position="46"/>
    </location>
</feature>
<feature type="transmembrane region" description="Helical" evidence="5">
    <location>
        <begin position="111"/>
        <end position="128"/>
    </location>
</feature>
<keyword evidence="2 5" id="KW-0812">Transmembrane</keyword>
<dbReference type="Pfam" id="PF04932">
    <property type="entry name" value="Wzy_C"/>
    <property type="match status" value="1"/>
</dbReference>
<keyword evidence="4 5" id="KW-0472">Membrane</keyword>
<dbReference type="Proteomes" id="UP000603141">
    <property type="component" value="Unassembled WGS sequence"/>
</dbReference>
<evidence type="ECO:0000313" key="8">
    <source>
        <dbReference type="Proteomes" id="UP000603141"/>
    </source>
</evidence>
<comment type="caution">
    <text evidence="7">The sequence shown here is derived from an EMBL/GenBank/DDBJ whole genome shotgun (WGS) entry which is preliminary data.</text>
</comment>
<dbReference type="GO" id="GO:0016020">
    <property type="term" value="C:membrane"/>
    <property type="evidence" value="ECO:0007669"/>
    <property type="project" value="UniProtKB-SubCell"/>
</dbReference>
<feature type="transmembrane region" description="Helical" evidence="5">
    <location>
        <begin position="81"/>
        <end position="99"/>
    </location>
</feature>
<reference evidence="7" key="1">
    <citation type="submission" date="2021-01" db="EMBL/GenBank/DDBJ databases">
        <title>Modified the classification status of verrucomicrobia.</title>
        <authorList>
            <person name="Feng X."/>
        </authorList>
    </citation>
    <scope>NUCLEOTIDE SEQUENCE</scope>
    <source>
        <strain evidence="7">KCTC 22041</strain>
    </source>
</reference>
<keyword evidence="3 5" id="KW-1133">Transmembrane helix</keyword>
<feature type="transmembrane region" description="Helical" evidence="5">
    <location>
        <begin position="53"/>
        <end position="75"/>
    </location>
</feature>
<feature type="domain" description="O-antigen ligase-related" evidence="6">
    <location>
        <begin position="189"/>
        <end position="342"/>
    </location>
</feature>
<dbReference type="PANTHER" id="PTHR37422">
    <property type="entry name" value="TEICHURONIC ACID BIOSYNTHESIS PROTEIN TUAE"/>
    <property type="match status" value="1"/>
</dbReference>
<organism evidence="7 8">
    <name type="scientific">Luteolibacter pohnpeiensis</name>
    <dbReference type="NCBI Taxonomy" id="454153"/>
    <lineage>
        <taxon>Bacteria</taxon>
        <taxon>Pseudomonadati</taxon>
        <taxon>Verrucomicrobiota</taxon>
        <taxon>Verrucomicrobiia</taxon>
        <taxon>Verrucomicrobiales</taxon>
        <taxon>Verrucomicrobiaceae</taxon>
        <taxon>Luteolibacter</taxon>
    </lineage>
</organism>
<dbReference type="GO" id="GO:0016874">
    <property type="term" value="F:ligase activity"/>
    <property type="evidence" value="ECO:0007669"/>
    <property type="project" value="UniProtKB-KW"/>
</dbReference>
<gene>
    <name evidence="7" type="ORF">JIN85_08690</name>
</gene>
<feature type="transmembrane region" description="Helical" evidence="5">
    <location>
        <begin position="422"/>
        <end position="444"/>
    </location>
</feature>
<evidence type="ECO:0000256" key="3">
    <source>
        <dbReference type="ARBA" id="ARBA00022989"/>
    </source>
</evidence>
<feature type="transmembrane region" description="Helical" evidence="5">
    <location>
        <begin position="333"/>
        <end position="357"/>
    </location>
</feature>
<dbReference type="RefSeq" id="WP_200269679.1">
    <property type="nucleotide sequence ID" value="NZ_JAENIJ010000011.1"/>
</dbReference>
<keyword evidence="7" id="KW-0436">Ligase</keyword>
<evidence type="ECO:0000256" key="2">
    <source>
        <dbReference type="ARBA" id="ARBA00022692"/>
    </source>
</evidence>
<dbReference type="AlphaFoldDB" id="A0A934S3H4"/>
<dbReference type="InterPro" id="IPR011990">
    <property type="entry name" value="TPR-like_helical_dom_sf"/>
</dbReference>
<evidence type="ECO:0000313" key="7">
    <source>
        <dbReference type="EMBL" id="MBK1882490.1"/>
    </source>
</evidence>
<dbReference type="SUPFAM" id="SSF48452">
    <property type="entry name" value="TPR-like"/>
    <property type="match status" value="1"/>
</dbReference>
<protein>
    <submittedName>
        <fullName evidence="7">O-antigen ligase family protein</fullName>
    </submittedName>
</protein>
<proteinExistence type="predicted"/>